<dbReference type="AlphaFoldDB" id="A0AAV1QX00"/>
<dbReference type="EMBL" id="CAWUPB010000831">
    <property type="protein sequence ID" value="CAK7325072.1"/>
    <property type="molecule type" value="Genomic_DNA"/>
</dbReference>
<evidence type="ECO:0000313" key="3">
    <source>
        <dbReference type="Proteomes" id="UP001314170"/>
    </source>
</evidence>
<accession>A0AAV1QX00</accession>
<evidence type="ECO:0000313" key="2">
    <source>
        <dbReference type="EMBL" id="CAK7325072.1"/>
    </source>
</evidence>
<keyword evidence="1" id="KW-0812">Transmembrane</keyword>
<dbReference type="Proteomes" id="UP001314170">
    <property type="component" value="Unassembled WGS sequence"/>
</dbReference>
<keyword evidence="1" id="KW-0472">Membrane</keyword>
<sequence>PPPLVRGLALISSISSRVLLRSEFLLLGSRGSVFLGCLVALPGFRAILVSVVYFGVEPLFGSVSDIMLANASLCWSRFLPAYSSPVVGLLASLGGLWLRFWLGYIGALVIGPVTMFFSSLVSWVWELCLCWLASVWAYLGRLGESASLRPPRCLSHIPSGLH</sequence>
<evidence type="ECO:0000256" key="1">
    <source>
        <dbReference type="SAM" id="Phobius"/>
    </source>
</evidence>
<gene>
    <name evidence="2" type="ORF">DCAF_LOCUS2744</name>
</gene>
<keyword evidence="1" id="KW-1133">Transmembrane helix</keyword>
<proteinExistence type="predicted"/>
<protein>
    <submittedName>
        <fullName evidence="2">Uncharacterized protein</fullName>
    </submittedName>
</protein>
<comment type="caution">
    <text evidence="2">The sequence shown here is derived from an EMBL/GenBank/DDBJ whole genome shotgun (WGS) entry which is preliminary data.</text>
</comment>
<reference evidence="2 3" key="1">
    <citation type="submission" date="2024-01" db="EMBL/GenBank/DDBJ databases">
        <authorList>
            <person name="Waweru B."/>
        </authorList>
    </citation>
    <scope>NUCLEOTIDE SEQUENCE [LARGE SCALE GENOMIC DNA]</scope>
</reference>
<organism evidence="2 3">
    <name type="scientific">Dovyalis caffra</name>
    <dbReference type="NCBI Taxonomy" id="77055"/>
    <lineage>
        <taxon>Eukaryota</taxon>
        <taxon>Viridiplantae</taxon>
        <taxon>Streptophyta</taxon>
        <taxon>Embryophyta</taxon>
        <taxon>Tracheophyta</taxon>
        <taxon>Spermatophyta</taxon>
        <taxon>Magnoliopsida</taxon>
        <taxon>eudicotyledons</taxon>
        <taxon>Gunneridae</taxon>
        <taxon>Pentapetalae</taxon>
        <taxon>rosids</taxon>
        <taxon>fabids</taxon>
        <taxon>Malpighiales</taxon>
        <taxon>Salicaceae</taxon>
        <taxon>Flacourtieae</taxon>
        <taxon>Dovyalis</taxon>
    </lineage>
</organism>
<keyword evidence="3" id="KW-1185">Reference proteome</keyword>
<name>A0AAV1QX00_9ROSI</name>
<feature type="transmembrane region" description="Helical" evidence="1">
    <location>
        <begin position="86"/>
        <end position="110"/>
    </location>
</feature>
<feature type="transmembrane region" description="Helical" evidence="1">
    <location>
        <begin position="33"/>
        <end position="53"/>
    </location>
</feature>
<feature type="non-terminal residue" evidence="2">
    <location>
        <position position="1"/>
    </location>
</feature>